<reference evidence="1" key="1">
    <citation type="submission" date="2023-06" db="EMBL/GenBank/DDBJ databases">
        <title>Genome-scale phylogeny and comparative genomics of the fungal order Sordariales.</title>
        <authorList>
            <consortium name="Lawrence Berkeley National Laboratory"/>
            <person name="Hensen N."/>
            <person name="Bonometti L."/>
            <person name="Westerberg I."/>
            <person name="Brannstrom I.O."/>
            <person name="Guillou S."/>
            <person name="Cros-Aarteil S."/>
            <person name="Calhoun S."/>
            <person name="Haridas S."/>
            <person name="Kuo A."/>
            <person name="Mondo S."/>
            <person name="Pangilinan J."/>
            <person name="Riley R."/>
            <person name="LaButti K."/>
            <person name="Andreopoulos B."/>
            <person name="Lipzen A."/>
            <person name="Chen C."/>
            <person name="Yanf M."/>
            <person name="Daum C."/>
            <person name="Ng V."/>
            <person name="Clum A."/>
            <person name="Steindorff A."/>
            <person name="Ohm R."/>
            <person name="Martin F."/>
            <person name="Silar P."/>
            <person name="Natvig D."/>
            <person name="Lalanne C."/>
            <person name="Gautier V."/>
            <person name="Ament-velasquez S.L."/>
            <person name="Kruys A."/>
            <person name="Hutchinson M.I."/>
            <person name="Powell A.J."/>
            <person name="Barry K."/>
            <person name="Miller A.N."/>
            <person name="Grigoriev I.V."/>
            <person name="Debuchy R."/>
            <person name="Gladieux P."/>
            <person name="Thoren M.H."/>
            <person name="Johannesson H."/>
        </authorList>
    </citation>
    <scope>NUCLEOTIDE SEQUENCE</scope>
    <source>
        <strain evidence="1">SMH3391-2</strain>
    </source>
</reference>
<dbReference type="EMBL" id="JAULSR010000001">
    <property type="protein sequence ID" value="KAK0636641.1"/>
    <property type="molecule type" value="Genomic_DNA"/>
</dbReference>
<gene>
    <name evidence="1" type="ORF">B0T17DRAFT_86308</name>
</gene>
<dbReference type="AlphaFoldDB" id="A0AA39XN41"/>
<accession>A0AA39XN41</accession>
<comment type="caution">
    <text evidence="1">The sequence shown here is derived from an EMBL/GenBank/DDBJ whole genome shotgun (WGS) entry which is preliminary data.</text>
</comment>
<dbReference type="Proteomes" id="UP001174934">
    <property type="component" value="Unassembled WGS sequence"/>
</dbReference>
<sequence>MGVGCRLVIYGWGLLQETPSWISLAVHGRFWSFWSLVVSAIVAEGYKSIQEDIFLHKHPIITFSITLLIRRRVFRNEQSN</sequence>
<evidence type="ECO:0000313" key="1">
    <source>
        <dbReference type="EMBL" id="KAK0636641.1"/>
    </source>
</evidence>
<proteinExistence type="predicted"/>
<evidence type="ECO:0000313" key="2">
    <source>
        <dbReference type="Proteomes" id="UP001174934"/>
    </source>
</evidence>
<name>A0AA39XN41_9PEZI</name>
<keyword evidence="2" id="KW-1185">Reference proteome</keyword>
<protein>
    <submittedName>
        <fullName evidence="1">Uncharacterized protein</fullName>
    </submittedName>
</protein>
<organism evidence="1 2">
    <name type="scientific">Bombardia bombarda</name>
    <dbReference type="NCBI Taxonomy" id="252184"/>
    <lineage>
        <taxon>Eukaryota</taxon>
        <taxon>Fungi</taxon>
        <taxon>Dikarya</taxon>
        <taxon>Ascomycota</taxon>
        <taxon>Pezizomycotina</taxon>
        <taxon>Sordariomycetes</taxon>
        <taxon>Sordariomycetidae</taxon>
        <taxon>Sordariales</taxon>
        <taxon>Lasiosphaeriaceae</taxon>
        <taxon>Bombardia</taxon>
    </lineage>
</organism>